<name>A0A1I3KM27_9BACL</name>
<keyword evidence="3" id="KW-1185">Reference proteome</keyword>
<organism evidence="2 3">
    <name type="scientific">Brevibacillus centrosporus</name>
    <dbReference type="NCBI Taxonomy" id="54910"/>
    <lineage>
        <taxon>Bacteria</taxon>
        <taxon>Bacillati</taxon>
        <taxon>Bacillota</taxon>
        <taxon>Bacilli</taxon>
        <taxon>Bacillales</taxon>
        <taxon>Paenibacillaceae</taxon>
        <taxon>Brevibacillus</taxon>
    </lineage>
</organism>
<accession>A0A1I3KM27</accession>
<protein>
    <submittedName>
        <fullName evidence="2">IDEAL domain-containing protein</fullName>
    </submittedName>
</protein>
<evidence type="ECO:0000313" key="3">
    <source>
        <dbReference type="Proteomes" id="UP000198915"/>
    </source>
</evidence>
<feature type="domain" description="IDEAL" evidence="1">
    <location>
        <begin position="74"/>
        <end position="97"/>
    </location>
</feature>
<dbReference type="InterPro" id="IPR014957">
    <property type="entry name" value="IDEAL_dom"/>
</dbReference>
<dbReference type="Proteomes" id="UP000198915">
    <property type="component" value="Unassembled WGS sequence"/>
</dbReference>
<reference evidence="3" key="1">
    <citation type="submission" date="2016-10" db="EMBL/GenBank/DDBJ databases">
        <authorList>
            <person name="Varghese N."/>
            <person name="Submissions S."/>
        </authorList>
    </citation>
    <scope>NUCLEOTIDE SEQUENCE [LARGE SCALE GENOMIC DNA]</scope>
    <source>
        <strain evidence="3">OK042</strain>
    </source>
</reference>
<dbReference type="Pfam" id="PF08858">
    <property type="entry name" value="IDEAL"/>
    <property type="match status" value="1"/>
</dbReference>
<proteinExistence type="predicted"/>
<evidence type="ECO:0000313" key="2">
    <source>
        <dbReference type="EMBL" id="SFI73536.1"/>
    </source>
</evidence>
<dbReference type="STRING" id="1884381.SAMN05518846_10129"/>
<evidence type="ECO:0000259" key="1">
    <source>
        <dbReference type="Pfam" id="PF08858"/>
    </source>
</evidence>
<dbReference type="RefSeq" id="WP_259676075.1">
    <property type="nucleotide sequence ID" value="NZ_JARTKD010000002.1"/>
</dbReference>
<gene>
    <name evidence="2" type="ORF">SAMN05518846_10129</name>
</gene>
<dbReference type="AlphaFoldDB" id="A0A1I3KM27"/>
<sequence>MMNREQKLAVGDWVRGKTKQGELIHGFVENVDSTGSTVHVYVVNSDNDMTLGKVVATRASWVEAMAKTSLIGEEQVYDLIDLALATKDREWFMELSAMAASWKKNEKAGKNRSAEQRHVRNRLGTSAIWE</sequence>
<dbReference type="EMBL" id="FORT01000001">
    <property type="protein sequence ID" value="SFI73536.1"/>
    <property type="molecule type" value="Genomic_DNA"/>
</dbReference>